<evidence type="ECO:0000313" key="2">
    <source>
        <dbReference type="Proteomes" id="UP001152803"/>
    </source>
</evidence>
<name>A0A9Q1HTA0_CONCO</name>
<dbReference type="AlphaFoldDB" id="A0A9Q1HTA0"/>
<evidence type="ECO:0000313" key="1">
    <source>
        <dbReference type="EMBL" id="KAJ8259274.1"/>
    </source>
</evidence>
<dbReference type="EMBL" id="JAFJMO010000013">
    <property type="protein sequence ID" value="KAJ8259274.1"/>
    <property type="molecule type" value="Genomic_DNA"/>
</dbReference>
<organism evidence="1 2">
    <name type="scientific">Conger conger</name>
    <name type="common">Conger eel</name>
    <name type="synonym">Muraena conger</name>
    <dbReference type="NCBI Taxonomy" id="82655"/>
    <lineage>
        <taxon>Eukaryota</taxon>
        <taxon>Metazoa</taxon>
        <taxon>Chordata</taxon>
        <taxon>Craniata</taxon>
        <taxon>Vertebrata</taxon>
        <taxon>Euteleostomi</taxon>
        <taxon>Actinopterygii</taxon>
        <taxon>Neopterygii</taxon>
        <taxon>Teleostei</taxon>
        <taxon>Anguilliformes</taxon>
        <taxon>Congridae</taxon>
        <taxon>Conger</taxon>
    </lineage>
</organism>
<reference evidence="1" key="1">
    <citation type="journal article" date="2023" name="Science">
        <title>Genome structures resolve the early diversification of teleost fishes.</title>
        <authorList>
            <person name="Parey E."/>
            <person name="Louis A."/>
            <person name="Montfort J."/>
            <person name="Bouchez O."/>
            <person name="Roques C."/>
            <person name="Iampietro C."/>
            <person name="Lluch J."/>
            <person name="Castinel A."/>
            <person name="Donnadieu C."/>
            <person name="Desvignes T."/>
            <person name="Floi Bucao C."/>
            <person name="Jouanno E."/>
            <person name="Wen M."/>
            <person name="Mejri S."/>
            <person name="Dirks R."/>
            <person name="Jansen H."/>
            <person name="Henkel C."/>
            <person name="Chen W.J."/>
            <person name="Zahm M."/>
            <person name="Cabau C."/>
            <person name="Klopp C."/>
            <person name="Thompson A.W."/>
            <person name="Robinson-Rechavi M."/>
            <person name="Braasch I."/>
            <person name="Lecointre G."/>
            <person name="Bobe J."/>
            <person name="Postlethwait J.H."/>
            <person name="Berthelot C."/>
            <person name="Roest Crollius H."/>
            <person name="Guiguen Y."/>
        </authorList>
    </citation>
    <scope>NUCLEOTIDE SEQUENCE</scope>
    <source>
        <strain evidence="1">Concon-B</strain>
    </source>
</reference>
<proteinExistence type="predicted"/>
<comment type="caution">
    <text evidence="1">The sequence shown here is derived from an EMBL/GenBank/DDBJ whole genome shotgun (WGS) entry which is preliminary data.</text>
</comment>
<accession>A0A9Q1HTA0</accession>
<gene>
    <name evidence="1" type="ORF">COCON_G00182860</name>
</gene>
<keyword evidence="2" id="KW-1185">Reference proteome</keyword>
<dbReference type="Proteomes" id="UP001152803">
    <property type="component" value="Unassembled WGS sequence"/>
</dbReference>
<sequence length="126" mass="14225">MGLRTESWGTPVARGRGADTVPVKLGGTARKLQTERCWPESYPPAVPSPLTWPAITARHAGTVWPAFRTPVWKKHLEQKLSRSLTWCQRLFSSNADETAAPEGFIFHVIKFHKQLLSPVRCKVHRL</sequence>
<protein>
    <submittedName>
        <fullName evidence="1">Uncharacterized protein</fullName>
    </submittedName>
</protein>